<protein>
    <submittedName>
        <fullName evidence="3">SAM-dependent methyltransferase</fullName>
    </submittedName>
</protein>
<dbReference type="SUPFAM" id="SSF53335">
    <property type="entry name" value="S-adenosyl-L-methionine-dependent methyltransferases"/>
    <property type="match status" value="1"/>
</dbReference>
<comment type="caution">
    <text evidence="3">The sequence shown here is derived from an EMBL/GenBank/DDBJ whole genome shotgun (WGS) entry which is preliminary data.</text>
</comment>
<feature type="compositionally biased region" description="Basic and acidic residues" evidence="1">
    <location>
        <begin position="273"/>
        <end position="289"/>
    </location>
</feature>
<evidence type="ECO:0000313" key="4">
    <source>
        <dbReference type="Proteomes" id="UP000186857"/>
    </source>
</evidence>
<dbReference type="OrthoDB" id="9805171at2"/>
<dbReference type="Proteomes" id="UP000186857">
    <property type="component" value="Unassembled WGS sequence"/>
</dbReference>
<dbReference type="InterPro" id="IPR029063">
    <property type="entry name" value="SAM-dependent_MTases_sf"/>
</dbReference>
<dbReference type="CDD" id="cd02440">
    <property type="entry name" value="AdoMet_MTases"/>
    <property type="match status" value="1"/>
</dbReference>
<dbReference type="RefSeq" id="WP_075376158.1">
    <property type="nucleotide sequence ID" value="NZ_MSKJ01000006.1"/>
</dbReference>
<dbReference type="PANTHER" id="PTHR42912">
    <property type="entry name" value="METHYLTRANSFERASE"/>
    <property type="match status" value="1"/>
</dbReference>
<feature type="domain" description="Methyltransferase type 11" evidence="2">
    <location>
        <begin position="40"/>
        <end position="139"/>
    </location>
</feature>
<dbReference type="Gene3D" id="3.40.50.150">
    <property type="entry name" value="Vaccinia Virus protein VP39"/>
    <property type="match status" value="1"/>
</dbReference>
<feature type="region of interest" description="Disordered" evidence="1">
    <location>
        <begin position="250"/>
        <end position="289"/>
    </location>
</feature>
<dbReference type="AlphaFoldDB" id="A0A1Q8VBP6"/>
<evidence type="ECO:0000256" key="1">
    <source>
        <dbReference type="SAM" id="MobiDB-lite"/>
    </source>
</evidence>
<evidence type="ECO:0000259" key="2">
    <source>
        <dbReference type="Pfam" id="PF08241"/>
    </source>
</evidence>
<dbReference type="GO" id="GO:0008757">
    <property type="term" value="F:S-adenosylmethionine-dependent methyltransferase activity"/>
    <property type="evidence" value="ECO:0007669"/>
    <property type="project" value="InterPro"/>
</dbReference>
<dbReference type="GO" id="GO:0032259">
    <property type="term" value="P:methylation"/>
    <property type="evidence" value="ECO:0007669"/>
    <property type="project" value="UniProtKB-KW"/>
</dbReference>
<dbReference type="PANTHER" id="PTHR42912:SF95">
    <property type="entry name" value="METHYLTRANSFERASE TYPE 11 DOMAIN-CONTAINING PROTEIN"/>
    <property type="match status" value="1"/>
</dbReference>
<dbReference type="InterPro" id="IPR050508">
    <property type="entry name" value="Methyltransf_Superfamily"/>
</dbReference>
<dbReference type="InterPro" id="IPR013216">
    <property type="entry name" value="Methyltransf_11"/>
</dbReference>
<sequence>MQGHWLLARLGKRVLRPGGIGLTRRLLEAAGPTSTDRVIELGPGVGRTAEILLAARPASYKGVDPSPEGREQVADILAAHSRQTDTEYVVADAASTGLPDVSADLVMGEAMLTIQSDDHKREIIAEAARILAPGGRYAIHELALRADRSPEELEEIRRSISRTIKVGARPLTAPAWEALLREAGLEVTWTGTASMSLLEPSRIIKDEGVLGALRFWRNMRRTPGARDRVNAMRQSFRLQGEALSAIGMVARKPESPAPKEATEQAAKATEGAEDARDVSDHSDHVAPSS</sequence>
<gene>
    <name evidence="3" type="ORF">BKH29_02715</name>
</gene>
<keyword evidence="3" id="KW-0808">Transferase</keyword>
<dbReference type="EMBL" id="MSKJ01000006">
    <property type="protein sequence ID" value="OLO45508.1"/>
    <property type="molecule type" value="Genomic_DNA"/>
</dbReference>
<accession>A0A1Q8VBP6</accession>
<reference evidence="3 4" key="1">
    <citation type="submission" date="2016-12" db="EMBL/GenBank/DDBJ databases">
        <title>Genomic Comparison of strains in the 'Actinomyces naeslundii' Group.</title>
        <authorList>
            <person name="Mughal S.R."/>
            <person name="Do T."/>
            <person name="Gilbert S.C."/>
            <person name="Witherden E.A."/>
            <person name="Didelot X."/>
            <person name="Beighton D."/>
        </authorList>
    </citation>
    <scope>NUCLEOTIDE SEQUENCE [LARGE SCALE GENOMIC DNA]</scope>
    <source>
        <strain evidence="3 4">CCUG 33920</strain>
    </source>
</reference>
<proteinExistence type="predicted"/>
<dbReference type="Pfam" id="PF08241">
    <property type="entry name" value="Methyltransf_11"/>
    <property type="match status" value="1"/>
</dbReference>
<organism evidence="3 4">
    <name type="scientific">Actinomyces oris</name>
    <dbReference type="NCBI Taxonomy" id="544580"/>
    <lineage>
        <taxon>Bacteria</taxon>
        <taxon>Bacillati</taxon>
        <taxon>Actinomycetota</taxon>
        <taxon>Actinomycetes</taxon>
        <taxon>Actinomycetales</taxon>
        <taxon>Actinomycetaceae</taxon>
        <taxon>Actinomyces</taxon>
    </lineage>
</organism>
<name>A0A1Q8VBP6_9ACTO</name>
<evidence type="ECO:0000313" key="3">
    <source>
        <dbReference type="EMBL" id="OLO45508.1"/>
    </source>
</evidence>
<keyword evidence="3" id="KW-0489">Methyltransferase</keyword>